<organism evidence="13 14">
    <name type="scientific">Acidiphilium rubrum</name>
    <dbReference type="NCBI Taxonomy" id="526"/>
    <lineage>
        <taxon>Bacteria</taxon>
        <taxon>Pseudomonadati</taxon>
        <taxon>Pseudomonadota</taxon>
        <taxon>Alphaproteobacteria</taxon>
        <taxon>Acetobacterales</taxon>
        <taxon>Acidocellaceae</taxon>
        <taxon>Acidiphilium</taxon>
    </lineage>
</organism>
<dbReference type="InterPro" id="IPR050681">
    <property type="entry name" value="CDF/SLC30A"/>
</dbReference>
<feature type="domain" description="Cation efflux protein transmembrane" evidence="11">
    <location>
        <begin position="53"/>
        <end position="240"/>
    </location>
</feature>
<keyword evidence="5" id="KW-0864">Zinc transport</keyword>
<dbReference type="InterPro" id="IPR027470">
    <property type="entry name" value="Cation_efflux_CTD"/>
</dbReference>
<keyword evidence="7" id="KW-0406">Ion transport</keyword>
<keyword evidence="5" id="KW-0862">Zinc</keyword>
<evidence type="ECO:0000256" key="8">
    <source>
        <dbReference type="ARBA" id="ARBA00023136"/>
    </source>
</evidence>
<sequence>MNTPHESEHDHAGHDHAGHDHAGHDHADHDHGPGGHHHHAPPAGFDGAFAFGALLNAGFVAAEVVFGIAAHSVVLLADAAHNLGDVLGLLLAWGAAALGRRRPSRLRTYGFGRSSILASLTNAVVLLVGVGAIAVEAIQRLVIGVPHGAVGSDTIIIVAAAGIAINGVTAWLFARGRKGDLNVRAAFTHMAADAVVSLGVVISGVIILFTGWTWVDPAASLVVAGLILVSTWSVLRDSLDLALDKVPGSVDAEAVRRYLAALPGVSEVHDLHIWGLSTTDIALTVHLVRPGAAMDDALLHRTCDTLRDRFGIGHATVQIEDGASGQICALSPEHVI</sequence>
<dbReference type="SUPFAM" id="SSF160240">
    <property type="entry name" value="Cation efflux protein cytoplasmic domain-like"/>
    <property type="match status" value="1"/>
</dbReference>
<dbReference type="RefSeq" id="WP_029311211.1">
    <property type="nucleotide sequence ID" value="NZ_FTNE01000005.1"/>
</dbReference>
<evidence type="ECO:0000313" key="13">
    <source>
        <dbReference type="EMBL" id="SIQ50510.1"/>
    </source>
</evidence>
<evidence type="ECO:0000256" key="10">
    <source>
        <dbReference type="SAM" id="Phobius"/>
    </source>
</evidence>
<proteinExistence type="inferred from homology"/>
<accession>A0A8G2FLA9</accession>
<dbReference type="GO" id="GO:0005385">
    <property type="term" value="F:zinc ion transmembrane transporter activity"/>
    <property type="evidence" value="ECO:0007669"/>
    <property type="project" value="TreeGrafter"/>
</dbReference>
<keyword evidence="4 10" id="KW-0812">Transmembrane</keyword>
<dbReference type="InterPro" id="IPR058533">
    <property type="entry name" value="Cation_efflux_TM"/>
</dbReference>
<keyword evidence="8 10" id="KW-0472">Membrane</keyword>
<reference evidence="13 14" key="1">
    <citation type="submission" date="2017-01" db="EMBL/GenBank/DDBJ databases">
        <authorList>
            <person name="Varghese N."/>
            <person name="Submissions S."/>
        </authorList>
    </citation>
    <scope>NUCLEOTIDE SEQUENCE [LARGE SCALE GENOMIC DNA]</scope>
    <source>
        <strain evidence="13 14">ATCC 35905</strain>
    </source>
</reference>
<dbReference type="InterPro" id="IPR002524">
    <property type="entry name" value="Cation_efflux"/>
</dbReference>
<dbReference type="Pfam" id="PF01545">
    <property type="entry name" value="Cation_efflux"/>
    <property type="match status" value="1"/>
</dbReference>
<feature type="compositionally biased region" description="Basic and acidic residues" evidence="9">
    <location>
        <begin position="1"/>
        <end position="33"/>
    </location>
</feature>
<evidence type="ECO:0000259" key="12">
    <source>
        <dbReference type="Pfam" id="PF16916"/>
    </source>
</evidence>
<evidence type="ECO:0000256" key="1">
    <source>
        <dbReference type="ARBA" id="ARBA00004141"/>
    </source>
</evidence>
<feature type="transmembrane region" description="Helical" evidence="10">
    <location>
        <begin position="186"/>
        <end position="212"/>
    </location>
</feature>
<dbReference type="PANTHER" id="PTHR11562:SF17">
    <property type="entry name" value="RE54080P-RELATED"/>
    <property type="match status" value="1"/>
</dbReference>
<dbReference type="NCBIfam" id="TIGR01297">
    <property type="entry name" value="CDF"/>
    <property type="match status" value="1"/>
</dbReference>
<comment type="caution">
    <text evidence="13">The sequence shown here is derived from an EMBL/GenBank/DDBJ whole genome shotgun (WGS) entry which is preliminary data.</text>
</comment>
<feature type="domain" description="Cation efflux protein cytoplasmic" evidence="12">
    <location>
        <begin position="249"/>
        <end position="320"/>
    </location>
</feature>
<feature type="region of interest" description="Disordered" evidence="9">
    <location>
        <begin position="1"/>
        <end position="39"/>
    </location>
</feature>
<dbReference type="GO" id="GO:0005886">
    <property type="term" value="C:plasma membrane"/>
    <property type="evidence" value="ECO:0007669"/>
    <property type="project" value="TreeGrafter"/>
</dbReference>
<feature type="transmembrane region" description="Helical" evidence="10">
    <location>
        <begin position="155"/>
        <end position="174"/>
    </location>
</feature>
<evidence type="ECO:0000259" key="11">
    <source>
        <dbReference type="Pfam" id="PF01545"/>
    </source>
</evidence>
<dbReference type="SUPFAM" id="SSF161111">
    <property type="entry name" value="Cation efflux protein transmembrane domain-like"/>
    <property type="match status" value="1"/>
</dbReference>
<keyword evidence="3" id="KW-0813">Transport</keyword>
<evidence type="ECO:0000256" key="2">
    <source>
        <dbReference type="ARBA" id="ARBA00008873"/>
    </source>
</evidence>
<feature type="transmembrane region" description="Helical" evidence="10">
    <location>
        <begin position="48"/>
        <end position="73"/>
    </location>
</feature>
<dbReference type="OrthoDB" id="9809646at2"/>
<dbReference type="Gene3D" id="1.20.1510.10">
    <property type="entry name" value="Cation efflux protein transmembrane domain"/>
    <property type="match status" value="1"/>
</dbReference>
<keyword evidence="6 10" id="KW-1133">Transmembrane helix</keyword>
<protein>
    <submittedName>
        <fullName evidence="13">Cobalt-zinc-cadmium efflux system protein</fullName>
    </submittedName>
</protein>
<evidence type="ECO:0000256" key="7">
    <source>
        <dbReference type="ARBA" id="ARBA00023065"/>
    </source>
</evidence>
<name>A0A8G2FLA9_ACIRU</name>
<dbReference type="InterPro" id="IPR027469">
    <property type="entry name" value="Cation_efflux_TMD_sf"/>
</dbReference>
<gene>
    <name evidence="13" type="ORF">SAMN05421828_105147</name>
</gene>
<evidence type="ECO:0000256" key="3">
    <source>
        <dbReference type="ARBA" id="ARBA00022448"/>
    </source>
</evidence>
<evidence type="ECO:0000256" key="9">
    <source>
        <dbReference type="SAM" id="MobiDB-lite"/>
    </source>
</evidence>
<feature type="transmembrane region" description="Helical" evidence="10">
    <location>
        <begin position="218"/>
        <end position="235"/>
    </location>
</feature>
<dbReference type="AlphaFoldDB" id="A0A8G2FLA9"/>
<evidence type="ECO:0000256" key="4">
    <source>
        <dbReference type="ARBA" id="ARBA00022692"/>
    </source>
</evidence>
<dbReference type="Pfam" id="PF16916">
    <property type="entry name" value="ZT_dimer"/>
    <property type="match status" value="1"/>
</dbReference>
<dbReference type="Proteomes" id="UP000186308">
    <property type="component" value="Unassembled WGS sequence"/>
</dbReference>
<evidence type="ECO:0000256" key="5">
    <source>
        <dbReference type="ARBA" id="ARBA00022906"/>
    </source>
</evidence>
<dbReference type="PANTHER" id="PTHR11562">
    <property type="entry name" value="CATION EFFLUX PROTEIN/ ZINC TRANSPORTER"/>
    <property type="match status" value="1"/>
</dbReference>
<comment type="subcellular location">
    <subcellularLocation>
        <location evidence="1">Membrane</location>
        <topology evidence="1">Multi-pass membrane protein</topology>
    </subcellularLocation>
</comment>
<dbReference type="InterPro" id="IPR036837">
    <property type="entry name" value="Cation_efflux_CTD_sf"/>
</dbReference>
<keyword evidence="14" id="KW-1185">Reference proteome</keyword>
<comment type="similarity">
    <text evidence="2">Belongs to the cation diffusion facilitator (CDF) transporter (TC 2.A.4) family. SLC30A subfamily.</text>
</comment>
<evidence type="ECO:0000313" key="14">
    <source>
        <dbReference type="Proteomes" id="UP000186308"/>
    </source>
</evidence>
<feature type="transmembrane region" description="Helical" evidence="10">
    <location>
        <begin position="111"/>
        <end position="135"/>
    </location>
</feature>
<evidence type="ECO:0000256" key="6">
    <source>
        <dbReference type="ARBA" id="ARBA00022989"/>
    </source>
</evidence>
<dbReference type="EMBL" id="FTNE01000005">
    <property type="protein sequence ID" value="SIQ50510.1"/>
    <property type="molecule type" value="Genomic_DNA"/>
</dbReference>